<feature type="domain" description="FYVE-type" evidence="11">
    <location>
        <begin position="289"/>
        <end position="360"/>
    </location>
</feature>
<dbReference type="AlphaFoldDB" id="A0A6P4ED36"/>
<dbReference type="PROSITE" id="PS50294">
    <property type="entry name" value="WD_REPEATS_REGION"/>
    <property type="match status" value="3"/>
</dbReference>
<dbReference type="GO" id="GO:0005769">
    <property type="term" value="C:early endosome"/>
    <property type="evidence" value="ECO:0007669"/>
    <property type="project" value="UniProtKB-SubCell"/>
</dbReference>
<sequence>MAAEIKPAQRTNNDRFNTSKKPELLSKLEGSSDDVNAAILIPGENGVISVSDDKTVRVWLKRDSGQYWPSICQYMPSGCTAIEYVPESRHLYVGQENGTVTQYALSEDCNRLSFLRDYLSHQARVVAVVFSKTHKWVLSAGKDKQFAYHCTESGKRVGGYNFETPCTALQFDALAKYAFVGDHAGQITMLRCDVQGVQLITTFKGHTAEIRCLRWVEGPQLLFSGACDQSVIVWDVGGKRGTIYELQGHSNKVSALSYANQTQQLISCGEDSVVVFWEMNAMRKEVPGWVESNNCQLCSRPFFWNFRSMMDQKQLGIRQHHCRHCGKAVCDNCSTNRINIPIMGFEFDVRTCDPCYKQLQTVERPSLASFNDAKHSIIYMDLDEDRKRLLTVGQDRLIKIWDLSNIWA</sequence>
<dbReference type="InterPro" id="IPR000306">
    <property type="entry name" value="Znf_FYVE"/>
</dbReference>
<dbReference type="Gene3D" id="3.30.40.10">
    <property type="entry name" value="Zinc/RING finger domain, C3HC4 (zinc finger)"/>
    <property type="match status" value="1"/>
</dbReference>
<evidence type="ECO:0000256" key="9">
    <source>
        <dbReference type="PROSITE-ProRule" id="PRU00221"/>
    </source>
</evidence>
<dbReference type="SMART" id="SM00064">
    <property type="entry name" value="FYVE"/>
    <property type="match status" value="1"/>
</dbReference>
<dbReference type="PROSITE" id="PS50178">
    <property type="entry name" value="ZF_FYVE"/>
    <property type="match status" value="1"/>
</dbReference>
<evidence type="ECO:0000256" key="5">
    <source>
        <dbReference type="ARBA" id="ARBA00022753"/>
    </source>
</evidence>
<evidence type="ECO:0000256" key="4">
    <source>
        <dbReference type="ARBA" id="ARBA00022737"/>
    </source>
</evidence>
<dbReference type="InterPro" id="IPR011011">
    <property type="entry name" value="Znf_FYVE_PHD"/>
</dbReference>
<dbReference type="SUPFAM" id="SSF57903">
    <property type="entry name" value="FYVE/PHD zinc finger"/>
    <property type="match status" value="1"/>
</dbReference>
<name>A0A6P4ED36_DRORH</name>
<keyword evidence="2 9" id="KW-0853">WD repeat</keyword>
<dbReference type="FunFam" id="2.130.10.10:FF:000285">
    <property type="entry name" value="WD repeat and FYVE domain-containing protein 1"/>
    <property type="match status" value="1"/>
</dbReference>
<dbReference type="FunFam" id="3.30.40.10:FF:000105">
    <property type="entry name" value="WD repeat and FYVE domain-containing protein 2"/>
    <property type="match status" value="1"/>
</dbReference>
<dbReference type="SUPFAM" id="SSF50978">
    <property type="entry name" value="WD40 repeat-like"/>
    <property type="match status" value="1"/>
</dbReference>
<evidence type="ECO:0000256" key="8">
    <source>
        <dbReference type="PROSITE-ProRule" id="PRU00091"/>
    </source>
</evidence>
<reference evidence="12" key="3">
    <citation type="submission" date="2025-05" db="UniProtKB">
        <authorList>
            <consortium name="EnsemblMetazoa"/>
        </authorList>
    </citation>
    <scope>IDENTIFICATION</scope>
</reference>
<reference evidence="13" key="1">
    <citation type="journal article" date="2021" name="Elife">
        <title>Highly contiguous assemblies of 101 drosophilid genomes.</title>
        <authorList>
            <person name="Kim B.Y."/>
            <person name="Wang J.R."/>
            <person name="Miller D.E."/>
            <person name="Barmina O."/>
            <person name="Delaney E."/>
            <person name="Thompson A."/>
            <person name="Comeault A.A."/>
            <person name="Peede D."/>
            <person name="D'Agostino E.R."/>
            <person name="Pelaez J."/>
            <person name="Aguilar J.M."/>
            <person name="Haji D."/>
            <person name="Matsunaga T."/>
            <person name="Armstrong E.E."/>
            <person name="Zych M."/>
            <person name="Ogawa Y."/>
            <person name="Stamenkovic-Radak M."/>
            <person name="Jelic M."/>
            <person name="Veselinovic M.S."/>
            <person name="Tanaskovic M."/>
            <person name="Eric P."/>
            <person name="Gao J.J."/>
            <person name="Katoh T.K."/>
            <person name="Toda M.J."/>
            <person name="Watabe H."/>
            <person name="Watada M."/>
            <person name="Davis J.S."/>
            <person name="Moyle L.C."/>
            <person name="Manoli G."/>
            <person name="Bertolini E."/>
            <person name="Kostal V."/>
            <person name="Hawley R.S."/>
            <person name="Takahashi A."/>
            <person name="Jones C.D."/>
            <person name="Price D.K."/>
            <person name="Whiteman N."/>
            <person name="Kopp A."/>
            <person name="Matute D.R."/>
            <person name="Petrov D.A."/>
        </authorList>
    </citation>
    <scope>NUCLEOTIDE SEQUENCE [LARGE SCALE GENOMIC DNA]</scope>
</reference>
<dbReference type="CTD" id="115825"/>
<dbReference type="PANTHER" id="PTHR46189">
    <property type="entry name" value="LD41958P"/>
    <property type="match status" value="1"/>
</dbReference>
<feature type="repeat" description="WD" evidence="9">
    <location>
        <begin position="28"/>
        <end position="59"/>
    </location>
</feature>
<dbReference type="EnsemblMetazoa" id="XM_017120481.2">
    <property type="protein sequence ID" value="XP_016975970.1"/>
    <property type="gene ID" value="LOC108042282"/>
</dbReference>
<keyword evidence="6 8" id="KW-0863">Zinc-finger</keyword>
<keyword evidence="13" id="KW-1185">Reference proteome</keyword>
<evidence type="ECO:0000256" key="1">
    <source>
        <dbReference type="ARBA" id="ARBA00004412"/>
    </source>
</evidence>
<dbReference type="FunFam" id="2.130.10.10:FF:002136">
    <property type="entry name" value="GD23699"/>
    <property type="match status" value="1"/>
</dbReference>
<dbReference type="InterPro" id="IPR017455">
    <property type="entry name" value="Znf_FYVE-rel"/>
</dbReference>
<dbReference type="Pfam" id="PF01363">
    <property type="entry name" value="FYVE"/>
    <property type="match status" value="1"/>
</dbReference>
<feature type="region of interest" description="Disordered" evidence="10">
    <location>
        <begin position="1"/>
        <end position="23"/>
    </location>
</feature>
<dbReference type="InterPro" id="IPR013083">
    <property type="entry name" value="Znf_RING/FYVE/PHD"/>
</dbReference>
<dbReference type="SMART" id="SM00320">
    <property type="entry name" value="WD40"/>
    <property type="match status" value="5"/>
</dbReference>
<evidence type="ECO:0000313" key="13">
    <source>
        <dbReference type="Proteomes" id="UP001652680"/>
    </source>
</evidence>
<evidence type="ECO:0000256" key="6">
    <source>
        <dbReference type="ARBA" id="ARBA00022771"/>
    </source>
</evidence>
<reference evidence="14" key="2">
    <citation type="submission" date="2025-04" db="UniProtKB">
        <authorList>
            <consortium name="RefSeq"/>
        </authorList>
    </citation>
    <scope>IDENTIFICATION</scope>
</reference>
<dbReference type="PROSITE" id="PS00678">
    <property type="entry name" value="WD_REPEATS_1"/>
    <property type="match status" value="3"/>
</dbReference>
<evidence type="ECO:0000259" key="11">
    <source>
        <dbReference type="PROSITE" id="PS50178"/>
    </source>
</evidence>
<dbReference type="Pfam" id="PF00400">
    <property type="entry name" value="WD40"/>
    <property type="match status" value="4"/>
</dbReference>
<dbReference type="Proteomes" id="UP001652680">
    <property type="component" value="Unassembled WGS sequence"/>
</dbReference>
<dbReference type="InterPro" id="IPR042234">
    <property type="entry name" value="WDFY1/WDFY2"/>
</dbReference>
<dbReference type="PROSITE" id="PS50082">
    <property type="entry name" value="WD_REPEATS_2"/>
    <property type="match status" value="4"/>
</dbReference>
<proteinExistence type="predicted"/>
<dbReference type="CDD" id="cd15718">
    <property type="entry name" value="FYVE_WDFY1_like"/>
    <property type="match status" value="1"/>
</dbReference>
<dbReference type="InterPro" id="IPR001680">
    <property type="entry name" value="WD40_rpt"/>
</dbReference>
<gene>
    <name evidence="14" type="primary">LOC108042282</name>
    <name evidence="12" type="synonym">108042282</name>
</gene>
<evidence type="ECO:0000256" key="10">
    <source>
        <dbReference type="SAM" id="MobiDB-lite"/>
    </source>
</evidence>
<dbReference type="OrthoDB" id="63070at2759"/>
<comment type="subcellular location">
    <subcellularLocation>
        <location evidence="1">Early endosome</location>
    </subcellularLocation>
</comment>
<keyword evidence="4" id="KW-0677">Repeat</keyword>
<dbReference type="InterPro" id="IPR015943">
    <property type="entry name" value="WD40/YVTN_repeat-like_dom_sf"/>
</dbReference>
<evidence type="ECO:0000256" key="3">
    <source>
        <dbReference type="ARBA" id="ARBA00022723"/>
    </source>
</evidence>
<evidence type="ECO:0000313" key="14">
    <source>
        <dbReference type="RefSeq" id="XP_016975970.1"/>
    </source>
</evidence>
<feature type="repeat" description="WD" evidence="9">
    <location>
        <begin position="203"/>
        <end position="236"/>
    </location>
</feature>
<keyword evidence="3" id="KW-0479">Metal-binding</keyword>
<dbReference type="InterPro" id="IPR036322">
    <property type="entry name" value="WD40_repeat_dom_sf"/>
</dbReference>
<feature type="repeat" description="WD" evidence="9">
    <location>
        <begin position="370"/>
        <end position="405"/>
    </location>
</feature>
<evidence type="ECO:0000256" key="7">
    <source>
        <dbReference type="ARBA" id="ARBA00022833"/>
    </source>
</evidence>
<dbReference type="InterPro" id="IPR019775">
    <property type="entry name" value="WD40_repeat_CS"/>
</dbReference>
<dbReference type="GO" id="GO:0008270">
    <property type="term" value="F:zinc ion binding"/>
    <property type="evidence" value="ECO:0007669"/>
    <property type="project" value="UniProtKB-KW"/>
</dbReference>
<dbReference type="PRINTS" id="PR00320">
    <property type="entry name" value="GPROTEINBRPT"/>
</dbReference>
<keyword evidence="5" id="KW-0967">Endosome</keyword>
<evidence type="ECO:0000313" key="12">
    <source>
        <dbReference type="EnsemblMetazoa" id="XP_016975970.1"/>
    </source>
</evidence>
<evidence type="ECO:0000256" key="2">
    <source>
        <dbReference type="ARBA" id="ARBA00022574"/>
    </source>
</evidence>
<organism evidence="14">
    <name type="scientific">Drosophila rhopaloa</name>
    <name type="common">Fruit fly</name>
    <dbReference type="NCBI Taxonomy" id="1041015"/>
    <lineage>
        <taxon>Eukaryota</taxon>
        <taxon>Metazoa</taxon>
        <taxon>Ecdysozoa</taxon>
        <taxon>Arthropoda</taxon>
        <taxon>Hexapoda</taxon>
        <taxon>Insecta</taxon>
        <taxon>Pterygota</taxon>
        <taxon>Neoptera</taxon>
        <taxon>Endopterygota</taxon>
        <taxon>Diptera</taxon>
        <taxon>Brachycera</taxon>
        <taxon>Muscomorpha</taxon>
        <taxon>Ephydroidea</taxon>
        <taxon>Drosophilidae</taxon>
        <taxon>Drosophila</taxon>
        <taxon>Sophophora</taxon>
    </lineage>
</organism>
<dbReference type="RefSeq" id="XP_016975970.1">
    <property type="nucleotide sequence ID" value="XM_017120481.1"/>
</dbReference>
<protein>
    <submittedName>
        <fullName evidence="14">WD repeat and FYVE domain-containing protein 2 isoform X1</fullName>
    </submittedName>
</protein>
<accession>A0A6P4ED36</accession>
<dbReference type="InterPro" id="IPR020472">
    <property type="entry name" value="WD40_PAC1"/>
</dbReference>
<dbReference type="Gene3D" id="2.130.10.10">
    <property type="entry name" value="YVTN repeat-like/Quinoprotein amine dehydrogenase"/>
    <property type="match status" value="2"/>
</dbReference>
<dbReference type="PANTHER" id="PTHR46189:SF1">
    <property type="entry name" value="LD41958P"/>
    <property type="match status" value="1"/>
</dbReference>
<dbReference type="GeneID" id="108042282"/>
<feature type="repeat" description="WD" evidence="9">
    <location>
        <begin position="246"/>
        <end position="287"/>
    </location>
</feature>
<keyword evidence="7" id="KW-0862">Zinc</keyword>